<keyword evidence="2" id="KW-1185">Reference proteome</keyword>
<dbReference type="Proteomes" id="UP000268033">
    <property type="component" value="Unassembled WGS sequence"/>
</dbReference>
<sequence length="92" mass="10283">MKPEQVLPDDQDKLTIADVTVRKGTVGAFLHNARLLMKNDLSKKARRQAEKDTQELLPALDALGFFEVLGIRDEILSACINRLRQAPTEKPA</sequence>
<name>A0A3N1NTI4_9GAMM</name>
<gene>
    <name evidence="1" type="ORF">EDC28_11717</name>
</gene>
<dbReference type="EMBL" id="RJUL01000017">
    <property type="protein sequence ID" value="ROQ18751.1"/>
    <property type="molecule type" value="Genomic_DNA"/>
</dbReference>
<dbReference type="AlphaFoldDB" id="A0A3N1NTI4"/>
<proteinExistence type="predicted"/>
<reference evidence="1 2" key="1">
    <citation type="submission" date="2018-11" db="EMBL/GenBank/DDBJ databases">
        <title>Genomic Encyclopedia of Type Strains, Phase IV (KMG-IV): sequencing the most valuable type-strain genomes for metagenomic binning, comparative biology and taxonomic classification.</title>
        <authorList>
            <person name="Goeker M."/>
        </authorList>
    </citation>
    <scope>NUCLEOTIDE SEQUENCE [LARGE SCALE GENOMIC DNA]</scope>
    <source>
        <strain evidence="1 2">DSM 21945</strain>
    </source>
</reference>
<protein>
    <recommendedName>
        <fullName evidence="3">Preprotein translocase subunit SecD</fullName>
    </recommendedName>
</protein>
<comment type="caution">
    <text evidence="1">The sequence shown here is derived from an EMBL/GenBank/DDBJ whole genome shotgun (WGS) entry which is preliminary data.</text>
</comment>
<organism evidence="1 2">
    <name type="scientific">Gallaecimonas pentaromativorans</name>
    <dbReference type="NCBI Taxonomy" id="584787"/>
    <lineage>
        <taxon>Bacteria</taxon>
        <taxon>Pseudomonadati</taxon>
        <taxon>Pseudomonadota</taxon>
        <taxon>Gammaproteobacteria</taxon>
        <taxon>Enterobacterales</taxon>
        <taxon>Gallaecimonadaceae</taxon>
        <taxon>Gallaecimonas</taxon>
    </lineage>
</organism>
<accession>A0A3N1NTI4</accession>
<evidence type="ECO:0008006" key="3">
    <source>
        <dbReference type="Google" id="ProtNLM"/>
    </source>
</evidence>
<dbReference type="STRING" id="584787.GCA_001247655_01372"/>
<evidence type="ECO:0000313" key="2">
    <source>
        <dbReference type="Proteomes" id="UP000268033"/>
    </source>
</evidence>
<dbReference type="RefSeq" id="WP_123422725.1">
    <property type="nucleotide sequence ID" value="NZ_RJUL01000017.1"/>
</dbReference>
<evidence type="ECO:0000313" key="1">
    <source>
        <dbReference type="EMBL" id="ROQ18751.1"/>
    </source>
</evidence>